<comment type="catalytic activity">
    <reaction evidence="25">
        <text>[GlcNAc-(1-&gt;4)-Mur2Ac(oyl-L-Ala-gamma-D-Glu-L-Lys-D-Ala-D-Ala)](n)-di-trans,octa-cis-undecaprenyl diphosphate + beta-D-GlcNAc-(1-&gt;4)-Mur2Ac(oyl-L-Ala-gamma-D-Glu-L-Lys-D-Ala-D-Ala)-di-trans,octa-cis-undecaprenyl diphosphate = [GlcNAc-(1-&gt;4)-Mur2Ac(oyl-L-Ala-gamma-D-Glu-L-Lys-D-Ala-D-Ala)](n+1)-di-trans,octa-cis-undecaprenyl diphosphate + di-trans,octa-cis-undecaprenyl diphosphate + H(+)</text>
        <dbReference type="Rhea" id="RHEA:23708"/>
        <dbReference type="Rhea" id="RHEA-COMP:9602"/>
        <dbReference type="Rhea" id="RHEA-COMP:9603"/>
        <dbReference type="ChEBI" id="CHEBI:15378"/>
        <dbReference type="ChEBI" id="CHEBI:58405"/>
        <dbReference type="ChEBI" id="CHEBI:60033"/>
        <dbReference type="ChEBI" id="CHEBI:78435"/>
        <dbReference type="EC" id="2.4.99.28"/>
    </reaction>
</comment>
<evidence type="ECO:0000256" key="28">
    <source>
        <dbReference type="SAM" id="Phobius"/>
    </source>
</evidence>
<keyword evidence="16" id="KW-0735">Signal-anchor</keyword>
<dbReference type="InterPro" id="IPR012338">
    <property type="entry name" value="Beta-lactam/transpept-like"/>
</dbReference>
<evidence type="ECO:0000256" key="12">
    <source>
        <dbReference type="ARBA" id="ARBA00022679"/>
    </source>
</evidence>
<evidence type="ECO:0000313" key="31">
    <source>
        <dbReference type="Proteomes" id="UP000250234"/>
    </source>
</evidence>
<evidence type="ECO:0000256" key="11">
    <source>
        <dbReference type="ARBA" id="ARBA00022676"/>
    </source>
</evidence>
<keyword evidence="17" id="KW-0573">Peptidoglycan synthesis</keyword>
<keyword evidence="13 28" id="KW-0812">Transmembrane</keyword>
<dbReference type="PANTHER" id="PTHR32282:SF11">
    <property type="entry name" value="PENICILLIN-BINDING PROTEIN 1B"/>
    <property type="match status" value="1"/>
</dbReference>
<comment type="similarity">
    <text evidence="4">In the C-terminal section; belongs to the transpeptidase family.</text>
</comment>
<comment type="subcellular location">
    <subcellularLocation>
        <location evidence="2">Cell membrane</location>
        <topology evidence="2">Single-pass type II membrane protein</topology>
    </subcellularLocation>
</comment>
<dbReference type="GO" id="GO:0005886">
    <property type="term" value="C:plasma membrane"/>
    <property type="evidence" value="ECO:0007669"/>
    <property type="project" value="UniProtKB-SubCell"/>
</dbReference>
<evidence type="ECO:0000256" key="18">
    <source>
        <dbReference type="ARBA" id="ARBA00022989"/>
    </source>
</evidence>
<sequence length="820" mass="90884">MTERKREYKDRKQKKNSPKNQSKVTKFLKWFFIGVLLLGITAITIVGFYVLSIIRSSPELDVQAIQSLNQPSILYDDQGNFMDNVITREQRYVVKSDEIPDNLKKAFVAIEDERFYEHKGIDIKRIAGVIASNIKGKLSGSNTVQGASTITQQLIKNAVLTNEVSYERKIKEMYLALELEKHLSKDEILTTYLNTIPMGGYQYGVSAAAQRFFSKNVSDLNLIECAYLGGLTQAPTSYDGLSEINKENPSRYLNRTKSVLFKMHELGYISSEQYNNAINEIDTTGIKFKPNNKLSKTNFEWFTRPTITQVKQDLMNKYKYTQDEVDKLIANGGLKIYTSMDRNLQNNVQKVLDDPNNYKAITNNPNEKNEDDVYKLQASATIIDYKTGHVKALVGGRGEQPAMSHNRAYYDLKSIGSATKPLTVYGPAIDLGLGGAGSVVNDSPLTNKGLSSTGYKDQPKNEYNSYRGPLTFREAIKISSNLAAIKVANEVGVSNSIAYGEKLGLVYGPHSRGISTTALGQFQNDPNNPDGGNTYTLASAFGVFGNNGVKTNAKLYTKVLDSHGNVLLDTSTPEEIKIFSPQTSYIVYDMLKDQVESGSAKPAKFGNIPVAGKTGTTTGDKDYLFAGLTPYYSAAIWIGYDKPREMRTSSGIVTSPIFGKIMGLAHKGLQYKEVEQPSGISKIAVCMDSGLKPTSLCTQDPRGSRVYYDWFINGSAPNQYCNYHTNSHVNNFNKNDNTTGVNEKNKKQETKTEEIKPNENNKSNEQTPNTNPDNAPNNVPNNDNNNSNNIGGNMIPPQNQTENNTNNGVITPNQSINNKN</sequence>
<evidence type="ECO:0000256" key="19">
    <source>
        <dbReference type="ARBA" id="ARBA00023136"/>
    </source>
</evidence>
<dbReference type="RefSeq" id="WP_111945839.1">
    <property type="nucleotide sequence ID" value="NZ_CATNYA010000026.1"/>
</dbReference>
<evidence type="ECO:0000256" key="6">
    <source>
        <dbReference type="ARBA" id="ARBA00012448"/>
    </source>
</evidence>
<evidence type="ECO:0000256" key="9">
    <source>
        <dbReference type="ARBA" id="ARBA00022645"/>
    </source>
</evidence>
<dbReference type="InterPro" id="IPR001264">
    <property type="entry name" value="Glyco_trans_51"/>
</dbReference>
<feature type="domain" description="Glycosyl transferase family 51" evidence="29">
    <location>
        <begin position="81"/>
        <end position="264"/>
    </location>
</feature>
<evidence type="ECO:0000256" key="20">
    <source>
        <dbReference type="ARBA" id="ARBA00023251"/>
    </source>
</evidence>
<evidence type="ECO:0000256" key="4">
    <source>
        <dbReference type="ARBA" id="ARBA00007090"/>
    </source>
</evidence>
<dbReference type="AlphaFoldDB" id="A0A2X3CGV3"/>
<dbReference type="Proteomes" id="UP000250234">
    <property type="component" value="Unassembled WGS sequence"/>
</dbReference>
<dbReference type="PANTHER" id="PTHR32282">
    <property type="entry name" value="BINDING PROTEIN TRANSPEPTIDASE, PUTATIVE-RELATED"/>
    <property type="match status" value="1"/>
</dbReference>
<organism evidence="30 31">
    <name type="scientific">Clostridium perfringens</name>
    <dbReference type="NCBI Taxonomy" id="1502"/>
    <lineage>
        <taxon>Bacteria</taxon>
        <taxon>Bacillati</taxon>
        <taxon>Bacillota</taxon>
        <taxon>Clostridia</taxon>
        <taxon>Eubacteriales</taxon>
        <taxon>Clostridiaceae</taxon>
        <taxon>Clostridium</taxon>
    </lineage>
</organism>
<dbReference type="GO" id="GO:0071555">
    <property type="term" value="P:cell wall organization"/>
    <property type="evidence" value="ECO:0007669"/>
    <property type="project" value="UniProtKB-KW"/>
</dbReference>
<feature type="transmembrane region" description="Helical" evidence="28">
    <location>
        <begin position="27"/>
        <end position="51"/>
    </location>
</feature>
<dbReference type="EC" id="3.4.16.4" evidence="6"/>
<dbReference type="GO" id="GO:0009252">
    <property type="term" value="P:peptidoglycan biosynthetic process"/>
    <property type="evidence" value="ECO:0007669"/>
    <property type="project" value="UniProtKB-UniPathway"/>
</dbReference>
<keyword evidence="21" id="KW-0511">Multifunctional enzyme</keyword>
<comment type="function">
    <text evidence="1">Cell wall formation. Synthesis of cross-linked peptidoglycan from the lipid intermediates. The enzyme has a penicillin-insensitive transglycosylase N-terminal domain (formation of linear glycan strands) and a penicillin-sensitive transpeptidase C-terminal domain (cross-linking of the peptide subunits).</text>
</comment>
<feature type="compositionally biased region" description="Low complexity" evidence="27">
    <location>
        <begin position="767"/>
        <end position="807"/>
    </location>
</feature>
<evidence type="ECO:0000256" key="16">
    <source>
        <dbReference type="ARBA" id="ARBA00022968"/>
    </source>
</evidence>
<keyword evidence="20" id="KW-0046">Antibiotic resistance</keyword>
<evidence type="ECO:0000259" key="29">
    <source>
        <dbReference type="Pfam" id="PF00912"/>
    </source>
</evidence>
<evidence type="ECO:0000256" key="8">
    <source>
        <dbReference type="ARBA" id="ARBA00022475"/>
    </source>
</evidence>
<accession>A0A2X3CGV3</accession>
<feature type="compositionally biased region" description="Basic and acidic residues" evidence="27">
    <location>
        <begin position="743"/>
        <end position="759"/>
    </location>
</feature>
<dbReference type="InterPro" id="IPR036950">
    <property type="entry name" value="PBP_transglycosylase"/>
</dbReference>
<dbReference type="GO" id="GO:0030288">
    <property type="term" value="C:outer membrane-bounded periplasmic space"/>
    <property type="evidence" value="ECO:0007669"/>
    <property type="project" value="TreeGrafter"/>
</dbReference>
<dbReference type="FunFam" id="1.10.3810.10:FF:000001">
    <property type="entry name" value="Penicillin-binding protein 1A"/>
    <property type="match status" value="1"/>
</dbReference>
<dbReference type="EC" id="2.4.99.28" evidence="24"/>
<keyword evidence="19 28" id="KW-0472">Membrane</keyword>
<dbReference type="SUPFAM" id="SSF56601">
    <property type="entry name" value="beta-lactamase/transpeptidase-like"/>
    <property type="match status" value="1"/>
</dbReference>
<reference evidence="30 31" key="1">
    <citation type="submission" date="2018-06" db="EMBL/GenBank/DDBJ databases">
        <authorList>
            <consortium name="Pathogen Informatics"/>
            <person name="Doyle S."/>
        </authorList>
    </citation>
    <scope>NUCLEOTIDE SEQUENCE [LARGE SCALE GENOMIC DNA]</scope>
    <source>
        <strain evidence="30 31">NCTC8081</strain>
    </source>
</reference>
<dbReference type="InterPro" id="IPR050396">
    <property type="entry name" value="Glycosyltr_51/Transpeptidase"/>
</dbReference>
<evidence type="ECO:0000256" key="27">
    <source>
        <dbReference type="SAM" id="MobiDB-lite"/>
    </source>
</evidence>
<evidence type="ECO:0000256" key="23">
    <source>
        <dbReference type="ARBA" id="ARBA00034000"/>
    </source>
</evidence>
<protein>
    <recommendedName>
        <fullName evidence="7">Penicillin-binding protein 1A</fullName>
        <ecNumber evidence="24">2.4.99.28</ecNumber>
        <ecNumber evidence="6">3.4.16.4</ecNumber>
    </recommendedName>
</protein>
<evidence type="ECO:0000256" key="24">
    <source>
        <dbReference type="ARBA" id="ARBA00044770"/>
    </source>
</evidence>
<feature type="region of interest" description="Disordered" evidence="27">
    <location>
        <begin position="731"/>
        <end position="820"/>
    </location>
</feature>
<evidence type="ECO:0000256" key="5">
    <source>
        <dbReference type="ARBA" id="ARBA00007739"/>
    </source>
</evidence>
<evidence type="ECO:0000256" key="13">
    <source>
        <dbReference type="ARBA" id="ARBA00022692"/>
    </source>
</evidence>
<evidence type="ECO:0000256" key="7">
    <source>
        <dbReference type="ARBA" id="ARBA00018638"/>
    </source>
</evidence>
<keyword evidence="22" id="KW-0961">Cell wall biogenesis/degradation</keyword>
<comment type="catalytic activity">
    <reaction evidence="23">
        <text>Preferential cleavage: (Ac)2-L-Lys-D-Ala-|-D-Ala. Also transpeptidation of peptidyl-alanyl moieties that are N-acyl substituents of D-alanine.</text>
        <dbReference type="EC" id="3.4.16.4"/>
    </reaction>
</comment>
<evidence type="ECO:0000256" key="3">
    <source>
        <dbReference type="ARBA" id="ARBA00004752"/>
    </source>
</evidence>
<comment type="pathway">
    <text evidence="3">Cell wall biogenesis; peptidoglycan biosynthesis.</text>
</comment>
<keyword evidence="15" id="KW-0133">Cell shape</keyword>
<comment type="similarity">
    <text evidence="5">In the N-terminal section; belongs to the glycosyltransferase 51 family.</text>
</comment>
<dbReference type="Gene3D" id="1.10.3810.10">
    <property type="entry name" value="Biosynthetic peptidoglycan transglycosylase-like"/>
    <property type="match status" value="1"/>
</dbReference>
<evidence type="ECO:0000256" key="26">
    <source>
        <dbReference type="ARBA" id="ARBA00060592"/>
    </source>
</evidence>
<dbReference type="GO" id="GO:0046677">
    <property type="term" value="P:response to antibiotic"/>
    <property type="evidence" value="ECO:0007669"/>
    <property type="project" value="UniProtKB-KW"/>
</dbReference>
<evidence type="ECO:0000256" key="10">
    <source>
        <dbReference type="ARBA" id="ARBA00022670"/>
    </source>
</evidence>
<keyword evidence="18 28" id="KW-1133">Transmembrane helix</keyword>
<evidence type="ECO:0000256" key="14">
    <source>
        <dbReference type="ARBA" id="ARBA00022801"/>
    </source>
</evidence>
<feature type="compositionally biased region" description="Polar residues" evidence="27">
    <location>
        <begin position="731"/>
        <end position="741"/>
    </location>
</feature>
<dbReference type="GO" id="GO:0008955">
    <property type="term" value="F:peptidoglycan glycosyltransferase activity"/>
    <property type="evidence" value="ECO:0007669"/>
    <property type="project" value="UniProtKB-EC"/>
</dbReference>
<evidence type="ECO:0000256" key="25">
    <source>
        <dbReference type="ARBA" id="ARBA00049902"/>
    </source>
</evidence>
<keyword evidence="10" id="KW-0645">Protease</keyword>
<evidence type="ECO:0000256" key="2">
    <source>
        <dbReference type="ARBA" id="ARBA00004401"/>
    </source>
</evidence>
<keyword evidence="12" id="KW-0808">Transferase</keyword>
<keyword evidence="9" id="KW-0121">Carboxypeptidase</keyword>
<dbReference type="Pfam" id="PF00912">
    <property type="entry name" value="Transgly"/>
    <property type="match status" value="1"/>
</dbReference>
<dbReference type="Gene3D" id="3.40.710.10">
    <property type="entry name" value="DD-peptidase/beta-lactamase superfamily"/>
    <property type="match status" value="1"/>
</dbReference>
<dbReference type="SUPFAM" id="SSF53955">
    <property type="entry name" value="Lysozyme-like"/>
    <property type="match status" value="1"/>
</dbReference>
<feature type="compositionally biased region" description="Polar residues" evidence="27">
    <location>
        <begin position="808"/>
        <end position="820"/>
    </location>
</feature>
<keyword evidence="8" id="KW-1003">Cell membrane</keyword>
<evidence type="ECO:0000256" key="15">
    <source>
        <dbReference type="ARBA" id="ARBA00022960"/>
    </source>
</evidence>
<dbReference type="GO" id="GO:0008360">
    <property type="term" value="P:regulation of cell shape"/>
    <property type="evidence" value="ECO:0007669"/>
    <property type="project" value="UniProtKB-KW"/>
</dbReference>
<dbReference type="EMBL" id="UAWO01000002">
    <property type="protein sequence ID" value="SQC07665.1"/>
    <property type="molecule type" value="Genomic_DNA"/>
</dbReference>
<keyword evidence="14" id="KW-0378">Hydrolase</keyword>
<evidence type="ECO:0000313" key="30">
    <source>
        <dbReference type="EMBL" id="SQC07665.1"/>
    </source>
</evidence>
<keyword evidence="11" id="KW-0328">Glycosyltransferase</keyword>
<evidence type="ECO:0000256" key="21">
    <source>
        <dbReference type="ARBA" id="ARBA00023268"/>
    </source>
</evidence>
<evidence type="ECO:0000256" key="22">
    <source>
        <dbReference type="ARBA" id="ARBA00023316"/>
    </source>
</evidence>
<evidence type="ECO:0000256" key="17">
    <source>
        <dbReference type="ARBA" id="ARBA00022984"/>
    </source>
</evidence>
<dbReference type="UniPathway" id="UPA00219"/>
<dbReference type="GO" id="GO:0006508">
    <property type="term" value="P:proteolysis"/>
    <property type="evidence" value="ECO:0007669"/>
    <property type="project" value="UniProtKB-KW"/>
</dbReference>
<name>A0A2X3CGV3_CLOPF</name>
<comment type="pathway">
    <text evidence="26">Glycan biosynthesis.</text>
</comment>
<dbReference type="InterPro" id="IPR023346">
    <property type="entry name" value="Lysozyme-like_dom_sf"/>
</dbReference>
<evidence type="ECO:0000256" key="1">
    <source>
        <dbReference type="ARBA" id="ARBA00002624"/>
    </source>
</evidence>
<dbReference type="GO" id="GO:0009002">
    <property type="term" value="F:serine-type D-Ala-D-Ala carboxypeptidase activity"/>
    <property type="evidence" value="ECO:0007669"/>
    <property type="project" value="UniProtKB-EC"/>
</dbReference>
<gene>
    <name evidence="30" type="primary">ponA</name>
    <name evidence="30" type="ORF">NCTC8081_01764</name>
</gene>
<proteinExistence type="inferred from homology"/>